<keyword evidence="2" id="KW-0732">Signal</keyword>
<reference evidence="3 4" key="1">
    <citation type="submission" date="2021-05" db="EMBL/GenBank/DDBJ databases">
        <title>Genome Assembly of Synthetic Allotetraploid Brassica napus Reveals Homoeologous Exchanges between Subgenomes.</title>
        <authorList>
            <person name="Davis J.T."/>
        </authorList>
    </citation>
    <scope>NUCLEOTIDE SEQUENCE [LARGE SCALE GENOMIC DNA]</scope>
    <source>
        <strain evidence="4">cv. Da-Ae</strain>
        <tissue evidence="3">Seedling</tissue>
    </source>
</reference>
<feature type="signal peptide" evidence="2">
    <location>
        <begin position="1"/>
        <end position="25"/>
    </location>
</feature>
<sequence>MSVLSHKIIAFSLLTFLLYIHRVHAQHFILNFSDEDFHNGFDSNSTEDGSNTDNFVQTESKSDQDLDPGSWRPILELDDLVVNPALTLYYSSLKKMVLAASKGNISLMEEAVTQLNASASAGDPHAQSVMGFVYGMGNDTGEAWRQIMYDKAVQLYAEVAEAAVSSFLISKDSPMVVPLRIHRGAEEDKDVLRRFRGEDFKMLEYQAQIGHPSAMYRTGLFYYFSLRGFRHDHAKAVYWFSKAAEKGEPRSMEILGEIYARGTGVERNYTKAFQCLTLAAEGGLDSAFTGLGYLYVKGYGVDKNYTKVSDSEDPSGMYYLGMLYLKGIGVKRDVKKATKYFLVASNAGLPKAMYQIAKMLHAGAELKKNPNMLKLAAAFYKSVAERGPWNSLSRWALEAYMKGDVGKAFILYSRMSELGYEVAQSNAAWILDKYGERSMCMGVSEFCTAKERKERAHALWWRASKQGNDYAALLVGDAYYHGRGNGRDFVRAAEAYMYAKSQLNAQAMFNLGYMHEYGQGLSFDLNLAKSYYNQAFENEPVSRLPIMLALARLWVRRNYADISIMVTLLLASLVTVRHLRTKRPQRREVTLDSIGADATQPLVEYADFPN</sequence>
<evidence type="ECO:0000256" key="1">
    <source>
        <dbReference type="SAM" id="MobiDB-lite"/>
    </source>
</evidence>
<protein>
    <recommendedName>
        <fullName evidence="5">ERAD-associated E3 ubiquitin-protein ligase component HRD3A</fullName>
    </recommendedName>
</protein>
<name>A0ABQ8AZ56_BRANA</name>
<dbReference type="PANTHER" id="PTHR45084:SF1">
    <property type="entry name" value="ERAD-ASSOCIATED E3 UBIQUITIN-PROTEIN LIGASE COMPONENT HRD3A-RELATED"/>
    <property type="match status" value="1"/>
</dbReference>
<dbReference type="InterPro" id="IPR011990">
    <property type="entry name" value="TPR-like_helical_dom_sf"/>
</dbReference>
<evidence type="ECO:0000256" key="2">
    <source>
        <dbReference type="SAM" id="SignalP"/>
    </source>
</evidence>
<organism evidence="3 4">
    <name type="scientific">Brassica napus</name>
    <name type="common">Rape</name>
    <dbReference type="NCBI Taxonomy" id="3708"/>
    <lineage>
        <taxon>Eukaryota</taxon>
        <taxon>Viridiplantae</taxon>
        <taxon>Streptophyta</taxon>
        <taxon>Embryophyta</taxon>
        <taxon>Tracheophyta</taxon>
        <taxon>Spermatophyta</taxon>
        <taxon>Magnoliopsida</taxon>
        <taxon>eudicotyledons</taxon>
        <taxon>Gunneridae</taxon>
        <taxon>Pentapetalae</taxon>
        <taxon>rosids</taxon>
        <taxon>malvids</taxon>
        <taxon>Brassicales</taxon>
        <taxon>Brassicaceae</taxon>
        <taxon>Brassiceae</taxon>
        <taxon>Brassica</taxon>
    </lineage>
</organism>
<comment type="caution">
    <text evidence="3">The sequence shown here is derived from an EMBL/GenBank/DDBJ whole genome shotgun (WGS) entry which is preliminary data.</text>
</comment>
<feature type="chain" id="PRO_5045161899" description="ERAD-associated E3 ubiquitin-protein ligase component HRD3A" evidence="2">
    <location>
        <begin position="26"/>
        <end position="610"/>
    </location>
</feature>
<evidence type="ECO:0000313" key="3">
    <source>
        <dbReference type="EMBL" id="KAH0897799.1"/>
    </source>
</evidence>
<accession>A0ABQ8AZ56</accession>
<proteinExistence type="predicted"/>
<dbReference type="SUPFAM" id="SSF81901">
    <property type="entry name" value="HCP-like"/>
    <property type="match status" value="3"/>
</dbReference>
<dbReference type="EMBL" id="JAGKQM010000012">
    <property type="protein sequence ID" value="KAH0897799.1"/>
    <property type="molecule type" value="Genomic_DNA"/>
</dbReference>
<evidence type="ECO:0008006" key="5">
    <source>
        <dbReference type="Google" id="ProtNLM"/>
    </source>
</evidence>
<dbReference type="PANTHER" id="PTHR45084">
    <property type="entry name" value="ERAD-ASSOCIATED E3 UBIQUITIN-PROTEIN LIGASE COMPONENT HRD3A-RELATED"/>
    <property type="match status" value="1"/>
</dbReference>
<dbReference type="Proteomes" id="UP000824890">
    <property type="component" value="Unassembled WGS sequence"/>
</dbReference>
<dbReference type="Pfam" id="PF08238">
    <property type="entry name" value="Sel1"/>
    <property type="match status" value="8"/>
</dbReference>
<dbReference type="Gene3D" id="1.25.40.10">
    <property type="entry name" value="Tetratricopeptide repeat domain"/>
    <property type="match status" value="1"/>
</dbReference>
<evidence type="ECO:0000313" key="4">
    <source>
        <dbReference type="Proteomes" id="UP000824890"/>
    </source>
</evidence>
<feature type="compositionally biased region" description="Polar residues" evidence="1">
    <location>
        <begin position="43"/>
        <end position="59"/>
    </location>
</feature>
<keyword evidence="4" id="KW-1185">Reference proteome</keyword>
<dbReference type="SMART" id="SM00671">
    <property type="entry name" value="SEL1"/>
    <property type="match status" value="6"/>
</dbReference>
<dbReference type="InterPro" id="IPR044623">
    <property type="entry name" value="HRD3"/>
</dbReference>
<dbReference type="InterPro" id="IPR006597">
    <property type="entry name" value="Sel1-like"/>
</dbReference>
<gene>
    <name evidence="3" type="ORF">HID58_047367</name>
</gene>
<feature type="region of interest" description="Disordered" evidence="1">
    <location>
        <begin position="43"/>
        <end position="68"/>
    </location>
</feature>